<sequence>MLCRFRCSDIRSIDRAHPKSDQAYVSQHMLQEPAVTM</sequence>
<dbReference type="AlphaFoldDB" id="A0A9X9MQ45"/>
<keyword evidence="2" id="KW-1185">Reference proteome</keyword>
<evidence type="ECO:0000313" key="1">
    <source>
        <dbReference type="EMBL" id="VDB94932.1"/>
    </source>
</evidence>
<evidence type="ECO:0000313" key="2">
    <source>
        <dbReference type="Proteomes" id="UP000324639"/>
    </source>
</evidence>
<dbReference type="EMBL" id="LR026993">
    <property type="protein sequence ID" value="VDB94932.1"/>
    <property type="molecule type" value="Genomic_DNA"/>
</dbReference>
<protein>
    <submittedName>
        <fullName evidence="1">Bgt-50495</fullName>
    </submittedName>
</protein>
<gene>
    <name evidence="1" type="ORF">BGT96224V316_LOCUS8010</name>
</gene>
<reference evidence="1 2" key="1">
    <citation type="submission" date="2018-08" db="EMBL/GenBank/DDBJ databases">
        <authorList>
            <person name="Muller C M."/>
        </authorList>
    </citation>
    <scope>NUCLEOTIDE SEQUENCE [LARGE SCALE GENOMIC DNA]</scope>
</reference>
<accession>A0A9X9MQ45</accession>
<name>A0A9X9MQ45_BLUGR</name>
<proteinExistence type="predicted"/>
<dbReference type="Proteomes" id="UP000324639">
    <property type="component" value="Chromosome Bgt_-10"/>
</dbReference>
<organism evidence="1 2">
    <name type="scientific">Blumeria graminis f. sp. tritici</name>
    <dbReference type="NCBI Taxonomy" id="62690"/>
    <lineage>
        <taxon>Eukaryota</taxon>
        <taxon>Fungi</taxon>
        <taxon>Dikarya</taxon>
        <taxon>Ascomycota</taxon>
        <taxon>Pezizomycotina</taxon>
        <taxon>Leotiomycetes</taxon>
        <taxon>Erysiphales</taxon>
        <taxon>Erysiphaceae</taxon>
        <taxon>Blumeria</taxon>
    </lineage>
</organism>